<feature type="chain" id="PRO_5008143444" evidence="1">
    <location>
        <begin position="25"/>
        <end position="47"/>
    </location>
</feature>
<protein>
    <submittedName>
        <fullName evidence="2">Uncharacterized protein</fullName>
    </submittedName>
</protein>
<reference evidence="2" key="1">
    <citation type="submission" date="2020-05" db="UniProtKB">
        <authorList>
            <consortium name="EnsemblMetazoa"/>
        </authorList>
    </citation>
    <scope>IDENTIFICATION</scope>
    <source>
        <strain evidence="2">SANGQUA</strain>
    </source>
</reference>
<evidence type="ECO:0000256" key="1">
    <source>
        <dbReference type="SAM" id="SignalP"/>
    </source>
</evidence>
<dbReference type="AlphaFoldDB" id="A0A182XS18"/>
<evidence type="ECO:0000313" key="2">
    <source>
        <dbReference type="EnsemblMetazoa" id="AQUA014634-PA"/>
    </source>
</evidence>
<keyword evidence="3" id="KW-1185">Reference proteome</keyword>
<organism evidence="2 3">
    <name type="scientific">Anopheles quadriannulatus</name>
    <name type="common">Mosquito</name>
    <dbReference type="NCBI Taxonomy" id="34691"/>
    <lineage>
        <taxon>Eukaryota</taxon>
        <taxon>Metazoa</taxon>
        <taxon>Ecdysozoa</taxon>
        <taxon>Arthropoda</taxon>
        <taxon>Hexapoda</taxon>
        <taxon>Insecta</taxon>
        <taxon>Pterygota</taxon>
        <taxon>Neoptera</taxon>
        <taxon>Endopterygota</taxon>
        <taxon>Diptera</taxon>
        <taxon>Nematocera</taxon>
        <taxon>Culicoidea</taxon>
        <taxon>Culicidae</taxon>
        <taxon>Anophelinae</taxon>
        <taxon>Anopheles</taxon>
    </lineage>
</organism>
<proteinExistence type="predicted"/>
<name>A0A182XS18_ANOQN</name>
<accession>A0A182XS18</accession>
<keyword evidence="1" id="KW-0732">Signal</keyword>
<dbReference type="VEuPathDB" id="VectorBase:AQUA014634"/>
<sequence length="47" mass="5187">CVRRCYFQAPSALPLVHLVRVCVSARVCVCVDDKCSIVKDCSSQNSK</sequence>
<feature type="signal peptide" evidence="1">
    <location>
        <begin position="1"/>
        <end position="24"/>
    </location>
</feature>
<evidence type="ECO:0000313" key="3">
    <source>
        <dbReference type="Proteomes" id="UP000076407"/>
    </source>
</evidence>
<dbReference type="EnsemblMetazoa" id="AQUA014634-RA">
    <property type="protein sequence ID" value="AQUA014634-PA"/>
    <property type="gene ID" value="AQUA014634"/>
</dbReference>
<dbReference type="Proteomes" id="UP000076407">
    <property type="component" value="Unassembled WGS sequence"/>
</dbReference>